<evidence type="ECO:0000256" key="1">
    <source>
        <dbReference type="ARBA" id="ARBA00001933"/>
    </source>
</evidence>
<accession>A0A4V5MQR4</accession>
<keyword evidence="9" id="KW-1185">Reference proteome</keyword>
<dbReference type="GO" id="GO:0031071">
    <property type="term" value="F:cysteine desulfurase activity"/>
    <property type="evidence" value="ECO:0007669"/>
    <property type="project" value="UniProtKB-EC"/>
</dbReference>
<dbReference type="Gene3D" id="3.90.1150.10">
    <property type="entry name" value="Aspartate Aminotransferase, domain 1"/>
    <property type="match status" value="1"/>
</dbReference>
<organism evidence="8 9">
    <name type="scientific">Chitiniphilus eburneus</name>
    <dbReference type="NCBI Taxonomy" id="2571148"/>
    <lineage>
        <taxon>Bacteria</taxon>
        <taxon>Pseudomonadati</taxon>
        <taxon>Pseudomonadota</taxon>
        <taxon>Betaproteobacteria</taxon>
        <taxon>Neisseriales</taxon>
        <taxon>Chitinibacteraceae</taxon>
        <taxon>Chitiniphilus</taxon>
    </lineage>
</organism>
<proteinExistence type="inferred from homology"/>
<dbReference type="AlphaFoldDB" id="A0A4V5MQR4"/>
<protein>
    <recommendedName>
        <fullName evidence="3">cysteine desulfurase</fullName>
        <ecNumber evidence="3">2.8.1.7</ecNumber>
    </recommendedName>
</protein>
<comment type="caution">
    <text evidence="8">The sequence shown here is derived from an EMBL/GenBank/DDBJ whole genome shotgun (WGS) entry which is preliminary data.</text>
</comment>
<evidence type="ECO:0000313" key="8">
    <source>
        <dbReference type="EMBL" id="TJZ73598.1"/>
    </source>
</evidence>
<sequence>MPLSPAFDVAALREQFPLLCAQPALVYLDNAATTHKPRAVLDAERRFYETSNANVHRSVHRLAHAATDAFENARSTIARFLNAHDAREIVFTRGTTEAINLVAQSWGRSQLHAGDEIILTMLEHHANIVPWQMLAAERGLTLRVVELQPDGSLDLAQFRQLMGSRTRLLAVTALSNAIGTRPPLREMIDTAHRHGARVLVDAAQAMAHDIIDVQDLDADFLVFSGHKVFGPTGIGALWARGDLLAGMPPWQGGGEMIERVSFSGTTYQAPPYRFEAGTPPMAQAVGLAAALDWLGALDRPALAAYEDMLRATLEHGLAALPGVRVVGTAPGKGPLVSAAFEQAHPFDVAQFLDARDIAVRVGTHCAQPLMETLQLPGTLRISLCAYNTVTEVEALLSALADTLEWLQ</sequence>
<dbReference type="EC" id="2.8.1.7" evidence="3"/>
<feature type="domain" description="Aminotransferase class V" evidence="7">
    <location>
        <begin position="26"/>
        <end position="395"/>
    </location>
</feature>
<keyword evidence="4" id="KW-0808">Transferase</keyword>
<dbReference type="OrthoDB" id="9808002at2"/>
<evidence type="ECO:0000256" key="5">
    <source>
        <dbReference type="ARBA" id="ARBA00022898"/>
    </source>
</evidence>
<evidence type="ECO:0000256" key="4">
    <source>
        <dbReference type="ARBA" id="ARBA00022679"/>
    </source>
</evidence>
<dbReference type="PANTHER" id="PTHR43586">
    <property type="entry name" value="CYSTEINE DESULFURASE"/>
    <property type="match status" value="1"/>
</dbReference>
<dbReference type="InterPro" id="IPR010970">
    <property type="entry name" value="Cys_dSase_SufS"/>
</dbReference>
<comment type="similarity">
    <text evidence="2">Belongs to the class-V pyridoxal-phosphate-dependent aminotransferase family. Csd subfamily.</text>
</comment>
<dbReference type="SUPFAM" id="SSF53383">
    <property type="entry name" value="PLP-dependent transferases"/>
    <property type="match status" value="1"/>
</dbReference>
<dbReference type="InterPro" id="IPR015421">
    <property type="entry name" value="PyrdxlP-dep_Trfase_major"/>
</dbReference>
<dbReference type="GO" id="GO:0006534">
    <property type="term" value="P:cysteine metabolic process"/>
    <property type="evidence" value="ECO:0007669"/>
    <property type="project" value="InterPro"/>
</dbReference>
<comment type="cofactor">
    <cofactor evidence="1">
        <name>pyridoxal 5'-phosphate</name>
        <dbReference type="ChEBI" id="CHEBI:597326"/>
    </cofactor>
</comment>
<dbReference type="GO" id="GO:0030170">
    <property type="term" value="F:pyridoxal phosphate binding"/>
    <property type="evidence" value="ECO:0007669"/>
    <property type="project" value="InterPro"/>
</dbReference>
<dbReference type="EMBL" id="SUMF01000009">
    <property type="protein sequence ID" value="TJZ73598.1"/>
    <property type="molecule type" value="Genomic_DNA"/>
</dbReference>
<keyword evidence="5" id="KW-0663">Pyridoxal phosphate</keyword>
<dbReference type="CDD" id="cd06453">
    <property type="entry name" value="SufS_like"/>
    <property type="match status" value="1"/>
</dbReference>
<dbReference type="Gene3D" id="3.40.640.10">
    <property type="entry name" value="Type I PLP-dependent aspartate aminotransferase-like (Major domain)"/>
    <property type="match status" value="1"/>
</dbReference>
<evidence type="ECO:0000256" key="2">
    <source>
        <dbReference type="ARBA" id="ARBA00010447"/>
    </source>
</evidence>
<dbReference type="InterPro" id="IPR015422">
    <property type="entry name" value="PyrdxlP-dep_Trfase_small"/>
</dbReference>
<evidence type="ECO:0000259" key="7">
    <source>
        <dbReference type="Pfam" id="PF00266"/>
    </source>
</evidence>
<evidence type="ECO:0000313" key="9">
    <source>
        <dbReference type="Proteomes" id="UP000310016"/>
    </source>
</evidence>
<name>A0A4V5MQR4_9NEIS</name>
<dbReference type="NCBIfam" id="TIGR01979">
    <property type="entry name" value="sufS"/>
    <property type="match status" value="1"/>
</dbReference>
<gene>
    <name evidence="8" type="ORF">FAZ21_10340</name>
</gene>
<dbReference type="PANTHER" id="PTHR43586:SF8">
    <property type="entry name" value="CYSTEINE DESULFURASE 1, CHLOROPLASTIC"/>
    <property type="match status" value="1"/>
</dbReference>
<reference evidence="8 9" key="1">
    <citation type="submission" date="2019-04" db="EMBL/GenBank/DDBJ databases">
        <title>Chitiniphilus eburnea sp. nov., a novel chitinolytic bacterium isolated from aquaculture sludge.</title>
        <authorList>
            <person name="Sheng M."/>
        </authorList>
    </citation>
    <scope>NUCLEOTIDE SEQUENCE [LARGE SCALE GENOMIC DNA]</scope>
    <source>
        <strain evidence="8 9">HX-2-15</strain>
    </source>
</reference>
<dbReference type="InterPro" id="IPR015424">
    <property type="entry name" value="PyrdxlP-dep_Trfase"/>
</dbReference>
<comment type="catalytic activity">
    <reaction evidence="6">
        <text>(sulfur carrier)-H + L-cysteine = (sulfur carrier)-SH + L-alanine</text>
        <dbReference type="Rhea" id="RHEA:43892"/>
        <dbReference type="Rhea" id="RHEA-COMP:14737"/>
        <dbReference type="Rhea" id="RHEA-COMP:14739"/>
        <dbReference type="ChEBI" id="CHEBI:29917"/>
        <dbReference type="ChEBI" id="CHEBI:35235"/>
        <dbReference type="ChEBI" id="CHEBI:57972"/>
        <dbReference type="ChEBI" id="CHEBI:64428"/>
        <dbReference type="EC" id="2.8.1.7"/>
    </reaction>
</comment>
<evidence type="ECO:0000256" key="3">
    <source>
        <dbReference type="ARBA" id="ARBA00012239"/>
    </source>
</evidence>
<dbReference type="Proteomes" id="UP000310016">
    <property type="component" value="Unassembled WGS sequence"/>
</dbReference>
<dbReference type="InterPro" id="IPR000192">
    <property type="entry name" value="Aminotrans_V_dom"/>
</dbReference>
<dbReference type="Pfam" id="PF00266">
    <property type="entry name" value="Aminotran_5"/>
    <property type="match status" value="1"/>
</dbReference>
<evidence type="ECO:0000256" key="6">
    <source>
        <dbReference type="ARBA" id="ARBA00050776"/>
    </source>
</evidence>